<dbReference type="Gene3D" id="2.60.40.10">
    <property type="entry name" value="Immunoglobulins"/>
    <property type="match status" value="1"/>
</dbReference>
<dbReference type="AlphaFoldDB" id="A0A382AWV6"/>
<accession>A0A382AWV6</accession>
<reference evidence="1" key="1">
    <citation type="submission" date="2018-05" db="EMBL/GenBank/DDBJ databases">
        <authorList>
            <person name="Lanie J.A."/>
            <person name="Ng W.-L."/>
            <person name="Kazmierczak K.M."/>
            <person name="Andrzejewski T.M."/>
            <person name="Davidsen T.M."/>
            <person name="Wayne K.J."/>
            <person name="Tettelin H."/>
            <person name="Glass J.I."/>
            <person name="Rusch D."/>
            <person name="Podicherti R."/>
            <person name="Tsui H.-C.T."/>
            <person name="Winkler M.E."/>
        </authorList>
    </citation>
    <scope>NUCLEOTIDE SEQUENCE</scope>
</reference>
<name>A0A382AWV6_9ZZZZ</name>
<organism evidence="1">
    <name type="scientific">marine metagenome</name>
    <dbReference type="NCBI Taxonomy" id="408172"/>
    <lineage>
        <taxon>unclassified sequences</taxon>
        <taxon>metagenomes</taxon>
        <taxon>ecological metagenomes</taxon>
    </lineage>
</organism>
<gene>
    <name evidence="1" type="ORF">METZ01_LOCUS158782</name>
</gene>
<evidence type="ECO:0000313" key="1">
    <source>
        <dbReference type="EMBL" id="SVB05928.1"/>
    </source>
</evidence>
<evidence type="ECO:0008006" key="2">
    <source>
        <dbReference type="Google" id="ProtNLM"/>
    </source>
</evidence>
<dbReference type="InterPro" id="IPR013783">
    <property type="entry name" value="Ig-like_fold"/>
</dbReference>
<sequence length="225" mass="25873">MWHANSESDLAGYNIYRGQQAGESNIEYANIASIDIFKDFEFDTLYFDDNTSSYVDYYYYLTAENLFGKESNPSDTISYKLLKAPTPLSPTGTIADSIPIFRWIDNVVNFEYSNEFVIRVELSNENYMEPIWVCRFYNQWFGYENSIPISFLFFPAMGTWTDNTTSEPNLHPNAPSNVISCYGITTVMGNGTYRWKVKAISQVNNETGIDESSSETGWSYFNITY</sequence>
<protein>
    <recommendedName>
        <fullName evidence="2">Fibronectin type-III domain-containing protein</fullName>
    </recommendedName>
</protein>
<proteinExistence type="predicted"/>
<dbReference type="EMBL" id="UINC01027154">
    <property type="protein sequence ID" value="SVB05928.1"/>
    <property type="molecule type" value="Genomic_DNA"/>
</dbReference>